<organism evidence="1 2">
    <name type="scientific">Luteolibacter flavescens</name>
    <dbReference type="NCBI Taxonomy" id="1859460"/>
    <lineage>
        <taxon>Bacteria</taxon>
        <taxon>Pseudomonadati</taxon>
        <taxon>Verrucomicrobiota</taxon>
        <taxon>Verrucomicrobiia</taxon>
        <taxon>Verrucomicrobiales</taxon>
        <taxon>Verrucomicrobiaceae</taxon>
        <taxon>Luteolibacter</taxon>
    </lineage>
</organism>
<dbReference type="EMBL" id="JAPDDS010000001">
    <property type="protein sequence ID" value="MCW1883762.1"/>
    <property type="molecule type" value="Genomic_DNA"/>
</dbReference>
<protein>
    <submittedName>
        <fullName evidence="1">Uncharacterized protein</fullName>
    </submittedName>
</protein>
<gene>
    <name evidence="1" type="ORF">OKA04_03415</name>
</gene>
<evidence type="ECO:0000313" key="1">
    <source>
        <dbReference type="EMBL" id="MCW1883762.1"/>
    </source>
</evidence>
<accession>A0ABT3FJY9</accession>
<comment type="caution">
    <text evidence="1">The sequence shown here is derived from an EMBL/GenBank/DDBJ whole genome shotgun (WGS) entry which is preliminary data.</text>
</comment>
<keyword evidence="2" id="KW-1185">Reference proteome</keyword>
<name>A0ABT3FJY9_9BACT</name>
<evidence type="ECO:0000313" key="2">
    <source>
        <dbReference type="Proteomes" id="UP001207930"/>
    </source>
</evidence>
<proteinExistence type="predicted"/>
<dbReference type="Proteomes" id="UP001207930">
    <property type="component" value="Unassembled WGS sequence"/>
</dbReference>
<sequence>MRKRVFALLTWFVAILAGLYVWTYAWYRFANSHGVIDHVGIFRHTRHSFTFADCALNRGKAWTAESFSGPSIVSRLSAKTGTPLAPAVNRAFTPLMWLDHLFTGRWIEFSDDAALPVFAPP</sequence>
<dbReference type="RefSeq" id="WP_264499721.1">
    <property type="nucleotide sequence ID" value="NZ_JAPDDS010000001.1"/>
</dbReference>
<reference evidence="1 2" key="1">
    <citation type="submission" date="2022-10" db="EMBL/GenBank/DDBJ databases">
        <title>Luteolibacter flavescens strain MCCC 1K03193, whole genome shotgun sequencing project.</title>
        <authorList>
            <person name="Zhao G."/>
            <person name="Shen L."/>
        </authorList>
    </citation>
    <scope>NUCLEOTIDE SEQUENCE [LARGE SCALE GENOMIC DNA]</scope>
    <source>
        <strain evidence="1 2">MCCC 1K03193</strain>
    </source>
</reference>